<keyword evidence="4 7" id="KW-1133">Transmembrane helix</keyword>
<feature type="transmembrane region" description="Helical" evidence="7">
    <location>
        <begin position="426"/>
        <end position="445"/>
    </location>
</feature>
<proteinExistence type="inferred from homology"/>
<dbReference type="PRINTS" id="PR01437">
    <property type="entry name" value="NUOXDRDTASE4"/>
</dbReference>
<dbReference type="PANTHER" id="PTHR43507">
    <property type="entry name" value="NADH-UBIQUINONE OXIDOREDUCTASE CHAIN 4"/>
    <property type="match status" value="1"/>
</dbReference>
<dbReference type="AlphaFoldDB" id="A0A255EDF8"/>
<evidence type="ECO:0000256" key="5">
    <source>
        <dbReference type="ARBA" id="ARBA00023136"/>
    </source>
</evidence>
<evidence type="ECO:0000256" key="7">
    <source>
        <dbReference type="SAM" id="Phobius"/>
    </source>
</evidence>
<feature type="transmembrane region" description="Helical" evidence="7">
    <location>
        <begin position="293"/>
        <end position="315"/>
    </location>
</feature>
<dbReference type="GO" id="GO:0048039">
    <property type="term" value="F:ubiquinone binding"/>
    <property type="evidence" value="ECO:0007669"/>
    <property type="project" value="TreeGrafter"/>
</dbReference>
<accession>A0A255EDF8</accession>
<comment type="caution">
    <text evidence="9">The sequence shown here is derived from an EMBL/GenBank/DDBJ whole genome shotgun (WGS) entry which is preliminary data.</text>
</comment>
<dbReference type="Pfam" id="PF00361">
    <property type="entry name" value="Proton_antipo_M"/>
    <property type="match status" value="1"/>
</dbReference>
<organism evidence="9 10">
    <name type="scientific">Parenemella sanctibonifatiensis</name>
    <dbReference type="NCBI Taxonomy" id="2016505"/>
    <lineage>
        <taxon>Bacteria</taxon>
        <taxon>Bacillati</taxon>
        <taxon>Actinomycetota</taxon>
        <taxon>Actinomycetes</taxon>
        <taxon>Propionibacteriales</taxon>
        <taxon>Propionibacteriaceae</taxon>
        <taxon>Parenemella</taxon>
    </lineage>
</organism>
<feature type="transmembrane region" description="Helical" evidence="7">
    <location>
        <begin position="322"/>
        <end position="343"/>
    </location>
</feature>
<feature type="transmembrane region" description="Helical" evidence="7">
    <location>
        <begin position="125"/>
        <end position="145"/>
    </location>
</feature>
<keyword evidence="3 6" id="KW-0812">Transmembrane</keyword>
<dbReference type="GO" id="GO:0016020">
    <property type="term" value="C:membrane"/>
    <property type="evidence" value="ECO:0007669"/>
    <property type="project" value="UniProtKB-SubCell"/>
</dbReference>
<reference evidence="9" key="1">
    <citation type="submission" date="2017-07" db="EMBL/GenBank/DDBJ databases">
        <title>Draft whole genome sequences of clinical Proprionibacteriaceae strains.</title>
        <authorList>
            <person name="Bernier A.-M."/>
            <person name="Bernard K."/>
            <person name="Domingo M.-C."/>
        </authorList>
    </citation>
    <scope>NUCLEOTIDE SEQUENCE [LARGE SCALE GENOMIC DNA]</scope>
    <source>
        <strain evidence="9">NML 150081</strain>
    </source>
</reference>
<keyword evidence="10" id="KW-1185">Reference proteome</keyword>
<dbReference type="InterPro" id="IPR003918">
    <property type="entry name" value="NADH_UbQ_OxRdtase"/>
</dbReference>
<feature type="transmembrane region" description="Helical" evidence="7">
    <location>
        <begin position="391"/>
        <end position="414"/>
    </location>
</feature>
<dbReference type="Proteomes" id="UP000216300">
    <property type="component" value="Unassembled WGS sequence"/>
</dbReference>
<dbReference type="RefSeq" id="WP_094455458.1">
    <property type="nucleotide sequence ID" value="NZ_NMVJ01000010.1"/>
</dbReference>
<feature type="transmembrane region" description="Helical" evidence="7">
    <location>
        <begin position="349"/>
        <end position="370"/>
    </location>
</feature>
<dbReference type="GO" id="GO:0012505">
    <property type="term" value="C:endomembrane system"/>
    <property type="evidence" value="ECO:0007669"/>
    <property type="project" value="UniProtKB-SubCell"/>
</dbReference>
<dbReference type="InterPro" id="IPR001750">
    <property type="entry name" value="ND/Mrp_TM"/>
</dbReference>
<feature type="transmembrane region" description="Helical" evidence="7">
    <location>
        <begin position="68"/>
        <end position="96"/>
    </location>
</feature>
<comment type="similarity">
    <text evidence="2">Belongs to the complex I subunit 4 family.</text>
</comment>
<dbReference type="GO" id="GO:0008137">
    <property type="term" value="F:NADH dehydrogenase (ubiquinone) activity"/>
    <property type="evidence" value="ECO:0007669"/>
    <property type="project" value="InterPro"/>
</dbReference>
<dbReference type="NCBIfam" id="NF004500">
    <property type="entry name" value="PRK05846.1-4"/>
    <property type="match status" value="1"/>
</dbReference>
<dbReference type="InterPro" id="IPR010227">
    <property type="entry name" value="NADH_Q_OxRdtase_chainM/4"/>
</dbReference>
<dbReference type="GO" id="GO:0042773">
    <property type="term" value="P:ATP synthesis coupled electron transport"/>
    <property type="evidence" value="ECO:0007669"/>
    <property type="project" value="InterPro"/>
</dbReference>
<feature type="transmembrane region" description="Helical" evidence="7">
    <location>
        <begin position="151"/>
        <end position="171"/>
    </location>
</feature>
<name>A0A255EDF8_9ACTN</name>
<feature type="transmembrane region" description="Helical" evidence="7">
    <location>
        <begin position="230"/>
        <end position="252"/>
    </location>
</feature>
<keyword evidence="5 7" id="KW-0472">Membrane</keyword>
<evidence type="ECO:0000313" key="9">
    <source>
        <dbReference type="EMBL" id="OYN88971.1"/>
    </source>
</evidence>
<dbReference type="NCBIfam" id="TIGR01972">
    <property type="entry name" value="NDH_I_M"/>
    <property type="match status" value="1"/>
</dbReference>
<evidence type="ECO:0000313" key="10">
    <source>
        <dbReference type="Proteomes" id="UP000216300"/>
    </source>
</evidence>
<dbReference type="EMBL" id="NMVJ01000010">
    <property type="protein sequence ID" value="OYN88971.1"/>
    <property type="molecule type" value="Genomic_DNA"/>
</dbReference>
<sequence length="520" mass="54556">MFPVMLTILGAVPLVGALVVAFLKGATARWVGLGFAVVTLALAVYAAVTGSDGSLDGAIQWIPMIGAHFALALDPLALVMVLLTVVLVPVVLIATWDDPDHHAHPRGEADPEPGRRSKLVPQQRFGGVAFVSLALALEGLAVLVFMASDVFLFYLLFEATLIPMYFLIGGFGGAKRASAAVKFLIFSLAGGLLMLAAVIGLYAASAGQGSPTYLISELAQTGIDGNVGRWLFVGFFIAFAVKAPMVGVHAWLPAAAEESTPGGATLLTGILDKLGTFGMIKICLGIFPEASQWATPLIIIWAVISILYGALAAIGQRDLMRFVAFTSISHFGFIVLGIFALTTQSLTGAIFYMVSHGLSTAALFLAVGYLTKRRGSRVVADFGGVQKVAPIAAGVLLVAGLSTLALPGMSSFVSEYMVLAGTFGRYPWAAAISAIAVVLAAVYVLRTYQRTMTGPVTEQVSDTFTSDLSGREKLAIGPLIALILVLGFFPKPMLDVITPVSQEIQQHAGVTDPEPKGANR</sequence>
<evidence type="ECO:0000256" key="4">
    <source>
        <dbReference type="ARBA" id="ARBA00022989"/>
    </source>
</evidence>
<feature type="transmembrane region" description="Helical" evidence="7">
    <location>
        <begin position="264"/>
        <end position="287"/>
    </location>
</feature>
<dbReference type="OrthoDB" id="9768329at2"/>
<comment type="subcellular location">
    <subcellularLocation>
        <location evidence="1">Endomembrane system</location>
        <topology evidence="1">Multi-pass membrane protein</topology>
    </subcellularLocation>
    <subcellularLocation>
        <location evidence="6">Membrane</location>
        <topology evidence="6">Multi-pass membrane protein</topology>
    </subcellularLocation>
</comment>
<dbReference type="GO" id="GO:0003954">
    <property type="term" value="F:NADH dehydrogenase activity"/>
    <property type="evidence" value="ECO:0007669"/>
    <property type="project" value="TreeGrafter"/>
</dbReference>
<feature type="transmembrane region" description="Helical" evidence="7">
    <location>
        <begin position="30"/>
        <end position="48"/>
    </location>
</feature>
<evidence type="ECO:0000256" key="2">
    <source>
        <dbReference type="ARBA" id="ARBA00009025"/>
    </source>
</evidence>
<evidence type="ECO:0000256" key="6">
    <source>
        <dbReference type="RuleBase" id="RU000320"/>
    </source>
</evidence>
<dbReference type="GO" id="GO:0015990">
    <property type="term" value="P:electron transport coupled proton transport"/>
    <property type="evidence" value="ECO:0007669"/>
    <property type="project" value="TreeGrafter"/>
</dbReference>
<evidence type="ECO:0000256" key="1">
    <source>
        <dbReference type="ARBA" id="ARBA00004127"/>
    </source>
</evidence>
<protein>
    <submittedName>
        <fullName evidence="9">NADH-quinone oxidoreductase subunit M</fullName>
    </submittedName>
</protein>
<evidence type="ECO:0000256" key="3">
    <source>
        <dbReference type="ARBA" id="ARBA00022692"/>
    </source>
</evidence>
<feature type="transmembrane region" description="Helical" evidence="7">
    <location>
        <begin position="183"/>
        <end position="204"/>
    </location>
</feature>
<feature type="transmembrane region" description="Helical" evidence="7">
    <location>
        <begin position="6"/>
        <end position="23"/>
    </location>
</feature>
<dbReference type="PANTHER" id="PTHR43507:SF1">
    <property type="entry name" value="NADH-UBIQUINONE OXIDOREDUCTASE CHAIN 4"/>
    <property type="match status" value="1"/>
</dbReference>
<feature type="domain" description="NADH:quinone oxidoreductase/Mrp antiporter transmembrane" evidence="8">
    <location>
        <begin position="147"/>
        <end position="438"/>
    </location>
</feature>
<gene>
    <name evidence="9" type="ORF">CGZ91_11875</name>
</gene>
<evidence type="ECO:0000259" key="8">
    <source>
        <dbReference type="Pfam" id="PF00361"/>
    </source>
</evidence>